<dbReference type="EMBL" id="GIIL01003690">
    <property type="protein sequence ID" value="NOV47416.1"/>
    <property type="molecule type" value="Transcribed_RNA"/>
</dbReference>
<dbReference type="GO" id="GO:0003723">
    <property type="term" value="F:RNA binding"/>
    <property type="evidence" value="ECO:0007669"/>
    <property type="project" value="UniProtKB-KW"/>
</dbReference>
<evidence type="ECO:0000313" key="8">
    <source>
        <dbReference type="EMBL" id="NOV47416.1"/>
    </source>
</evidence>
<protein>
    <recommendedName>
        <fullName evidence="2">RNA-binding protein 48</fullName>
    </recommendedName>
</protein>
<evidence type="ECO:0000256" key="5">
    <source>
        <dbReference type="ARBA" id="ARBA00022884"/>
    </source>
</evidence>
<evidence type="ECO:0000256" key="6">
    <source>
        <dbReference type="ARBA" id="ARBA00023187"/>
    </source>
</evidence>
<dbReference type="InterPro" id="IPR034264">
    <property type="entry name" value="RBM48_RRM"/>
</dbReference>
<keyword evidence="4" id="KW-0747">Spliceosome</keyword>
<keyword evidence="5" id="KW-0694">RNA-binding</keyword>
<reference evidence="8" key="1">
    <citation type="submission" date="2020-03" db="EMBL/GenBank/DDBJ databases">
        <title>Transcriptomic Profiling of the Digestive Tract of the Rat Flea, Xenopsylla cheopis, Following Blood Feeding and Infection with Yersinia pestis.</title>
        <authorList>
            <person name="Bland D.M."/>
            <person name="Martens C.A."/>
            <person name="Virtaneva K."/>
            <person name="Kanakabandi K."/>
            <person name="Long D."/>
            <person name="Rosenke R."/>
            <person name="Saturday G.A."/>
            <person name="Hoyt F.H."/>
            <person name="Bruno D.P."/>
            <person name="Ribeiro J.M.C."/>
            <person name="Hinnebusch J."/>
        </authorList>
    </citation>
    <scope>NUCLEOTIDE SEQUENCE</scope>
</reference>
<dbReference type="GO" id="GO:0005654">
    <property type="term" value="C:nucleoplasm"/>
    <property type="evidence" value="ECO:0007669"/>
    <property type="project" value="TreeGrafter"/>
</dbReference>
<organism evidence="8">
    <name type="scientific">Xenopsylla cheopis</name>
    <name type="common">Oriental rat flea</name>
    <name type="synonym">Pulex cheopis</name>
    <dbReference type="NCBI Taxonomy" id="163159"/>
    <lineage>
        <taxon>Eukaryota</taxon>
        <taxon>Metazoa</taxon>
        <taxon>Ecdysozoa</taxon>
        <taxon>Arthropoda</taxon>
        <taxon>Hexapoda</taxon>
        <taxon>Insecta</taxon>
        <taxon>Pterygota</taxon>
        <taxon>Neoptera</taxon>
        <taxon>Endopterygota</taxon>
        <taxon>Siphonaptera</taxon>
        <taxon>Pulicidae</taxon>
        <taxon>Xenopsyllinae</taxon>
        <taxon>Xenopsylla</taxon>
    </lineage>
</organism>
<evidence type="ECO:0000256" key="2">
    <source>
        <dbReference type="ARBA" id="ARBA00015189"/>
    </source>
</evidence>
<dbReference type="SUPFAM" id="SSF54928">
    <property type="entry name" value="RNA-binding domain, RBD"/>
    <property type="match status" value="1"/>
</dbReference>
<dbReference type="InterPro" id="IPR039599">
    <property type="entry name" value="RBM48"/>
</dbReference>
<accession>A0A6M2DMX2</accession>
<evidence type="ECO:0000256" key="4">
    <source>
        <dbReference type="ARBA" id="ARBA00022728"/>
    </source>
</evidence>
<dbReference type="GO" id="GO:0008380">
    <property type="term" value="P:RNA splicing"/>
    <property type="evidence" value="ECO:0007669"/>
    <property type="project" value="UniProtKB-KW"/>
</dbReference>
<proteinExistence type="inferred from homology"/>
<keyword evidence="3" id="KW-0507">mRNA processing</keyword>
<comment type="similarity">
    <text evidence="1">Belongs to the RBM48 family.</text>
</comment>
<name>A0A6M2DMX2_XENCH</name>
<dbReference type="PANTHER" id="PTHR20957:SF0">
    <property type="entry name" value="RNA-BINDING PROTEIN 48"/>
    <property type="match status" value="1"/>
</dbReference>
<dbReference type="PANTHER" id="PTHR20957">
    <property type="entry name" value="RNA-BINDING PROTEIN 48"/>
    <property type="match status" value="1"/>
</dbReference>
<dbReference type="AlphaFoldDB" id="A0A6M2DMX2"/>
<dbReference type="Gene3D" id="3.30.70.330">
    <property type="match status" value="1"/>
</dbReference>
<keyword evidence="6" id="KW-0508">mRNA splicing</keyword>
<dbReference type="InterPro" id="IPR035979">
    <property type="entry name" value="RBD_domain_sf"/>
</dbReference>
<dbReference type="GO" id="GO:0006397">
    <property type="term" value="P:mRNA processing"/>
    <property type="evidence" value="ECO:0007669"/>
    <property type="project" value="UniProtKB-KW"/>
</dbReference>
<comment type="function">
    <text evidence="7">As a component of the minor spliceosome, involved in the splicing of U12-type introns in pre-mRNAs.</text>
</comment>
<sequence>MSRRSDHHKQLDLCTSRAPYRQGRRLTAVKVYTINNESVHLLIFGVPKINLRTELKNLCQKYGDLGVIAVTNEYEVELFTECYHVSYEHIQSARIAKKKLDNSSFYGGILHVCYAPEYETLEETRAKLLQRRKDVFFKVKSNANVQFQEPNKSYIENYEEVIENVEVQDEEGLTTTSYNIKVISVKKNNQNEDNVTTIEVTTNAPVLKRRYEELASELIEVQEPGPSHDAKEMKI</sequence>
<dbReference type="InterPro" id="IPR012677">
    <property type="entry name" value="Nucleotide-bd_a/b_plait_sf"/>
</dbReference>
<evidence type="ECO:0000256" key="3">
    <source>
        <dbReference type="ARBA" id="ARBA00022664"/>
    </source>
</evidence>
<dbReference type="CDD" id="cd12442">
    <property type="entry name" value="RRM_RBM48"/>
    <property type="match status" value="1"/>
</dbReference>
<evidence type="ECO:0000256" key="7">
    <source>
        <dbReference type="ARBA" id="ARBA00035004"/>
    </source>
</evidence>
<dbReference type="GO" id="GO:0005681">
    <property type="term" value="C:spliceosomal complex"/>
    <property type="evidence" value="ECO:0007669"/>
    <property type="project" value="UniProtKB-KW"/>
</dbReference>
<evidence type="ECO:0000256" key="1">
    <source>
        <dbReference type="ARBA" id="ARBA00006938"/>
    </source>
</evidence>